<feature type="region of interest" description="Disordered" evidence="1">
    <location>
        <begin position="1123"/>
        <end position="1160"/>
    </location>
</feature>
<evidence type="ECO:0000313" key="3">
    <source>
        <dbReference type="Proteomes" id="UP000324022"/>
    </source>
</evidence>
<feature type="region of interest" description="Disordered" evidence="1">
    <location>
        <begin position="834"/>
        <end position="874"/>
    </location>
</feature>
<feature type="compositionally biased region" description="Polar residues" evidence="1">
    <location>
        <begin position="544"/>
        <end position="565"/>
    </location>
</feature>
<gene>
    <name evidence="2" type="ORF">UTRI_00975</name>
</gene>
<feature type="region of interest" description="Disordered" evidence="1">
    <location>
        <begin position="157"/>
        <end position="210"/>
    </location>
</feature>
<accession>A0A5C3DY82</accession>
<proteinExistence type="predicted"/>
<feature type="compositionally biased region" description="Low complexity" evidence="1">
    <location>
        <begin position="28"/>
        <end position="45"/>
    </location>
</feature>
<feature type="compositionally biased region" description="Polar residues" evidence="1">
    <location>
        <begin position="47"/>
        <end position="61"/>
    </location>
</feature>
<feature type="compositionally biased region" description="Polar residues" evidence="1">
    <location>
        <begin position="1123"/>
        <end position="1158"/>
    </location>
</feature>
<feature type="compositionally biased region" description="Polar residues" evidence="1">
    <location>
        <begin position="490"/>
        <end position="502"/>
    </location>
</feature>
<feature type="region of interest" description="Disordered" evidence="1">
    <location>
        <begin position="1"/>
        <end position="131"/>
    </location>
</feature>
<dbReference type="OrthoDB" id="2590590at2759"/>
<feature type="compositionally biased region" description="Low complexity" evidence="1">
    <location>
        <begin position="280"/>
        <end position="294"/>
    </location>
</feature>
<feature type="compositionally biased region" description="Low complexity" evidence="1">
    <location>
        <begin position="581"/>
        <end position="591"/>
    </location>
</feature>
<feature type="region of interest" description="Disordered" evidence="1">
    <location>
        <begin position="581"/>
        <end position="600"/>
    </location>
</feature>
<evidence type="ECO:0000313" key="2">
    <source>
        <dbReference type="EMBL" id="SPO22297.1"/>
    </source>
</evidence>
<organism evidence="2 3">
    <name type="scientific">Ustilago trichophora</name>
    <dbReference type="NCBI Taxonomy" id="86804"/>
    <lineage>
        <taxon>Eukaryota</taxon>
        <taxon>Fungi</taxon>
        <taxon>Dikarya</taxon>
        <taxon>Basidiomycota</taxon>
        <taxon>Ustilaginomycotina</taxon>
        <taxon>Ustilaginomycetes</taxon>
        <taxon>Ustilaginales</taxon>
        <taxon>Ustilaginaceae</taxon>
        <taxon>Ustilago</taxon>
    </lineage>
</organism>
<feature type="region of interest" description="Disordered" evidence="1">
    <location>
        <begin position="476"/>
        <end position="574"/>
    </location>
</feature>
<feature type="compositionally biased region" description="Acidic residues" evidence="1">
    <location>
        <begin position="992"/>
        <end position="1012"/>
    </location>
</feature>
<protein>
    <submittedName>
        <fullName evidence="2">Uncharacterized protein</fullName>
    </submittedName>
</protein>
<feature type="region of interest" description="Disordered" evidence="1">
    <location>
        <begin position="942"/>
        <end position="961"/>
    </location>
</feature>
<dbReference type="EMBL" id="OOIN01000004">
    <property type="protein sequence ID" value="SPO22297.1"/>
    <property type="molecule type" value="Genomic_DNA"/>
</dbReference>
<name>A0A5C3DY82_9BASI</name>
<feature type="compositionally biased region" description="Polar residues" evidence="1">
    <location>
        <begin position="1039"/>
        <end position="1061"/>
    </location>
</feature>
<dbReference type="Proteomes" id="UP000324022">
    <property type="component" value="Unassembled WGS sequence"/>
</dbReference>
<sequence length="1368" mass="145884">MDNHTSNAALGQHHSAQHSAQPFDSQHRQAAASSSSLHQLNSLPSATERQTSTAPGNTISDFTWAADPALTGPLNDLPPRYDSHQFPPTPPALHSSDQGPGSYFDLSHHLPSDHVPSAETAWSPSEQPPRHFASRFPRWGTWLEKRALERHYAQLEQQHLAHQQSTPHASSTPTRKKSWGAWVNDPDAINDQDSASTPQERLPNSHASSLPPLHLRHFGSRFIPHLPAQPLCTILVELPPPPSQQASLNPPTRQVLLVGTAQGLFAIQFRGSRPSFSENQPRSSQSSPSAPPAQWNDTIRCIPIWTGLAIYQMCVLASKDDAAAASSNHISQNTNTPCSGVFLALTCPSSARDGFLTSSLMQLSAHAGSVLESVAASGTFTSSSSNSSHNSHAISDSNEGVAAANFGATAGGGPGRAVPPGGTGVVRMWHLQAIRDLLVYALDRNDAQVPINLATASSSSADRRSGFGTIFKKTFSRQKVRPSDKAATHARSNSSASLSATVNPLPRPDGHPMSASHSQQSIRGSSDRTASGPREQVARRKATQDFSNNDQRKSVSPQTSPPSTRHQPDSAHAAAISLASSSVPIQSPSHSTAASHGNNPSLTSIFADDLIQSFSGNRQTGTKGKDRDTGTQAASKGVLFFSVHEAAADTKGSGTWYLAITYARSVMVYEASKPRRGSSRAWSFVKELYAPFPIKAVAFAPAAVSDDLNPFTSLGPLAANAGPTKLRVASAEGPLLTSKKGSYRDRDHPIAAARESGGSSPVNVTRGSAAPASWHKADLCLLLSFGRRAVLVRLRDSHVREMDLKPLSQLLSAAAAEGPDSTSATQLSLQSHPLTGLADHQSRHDRSRPLSMTGDGLPWAEGPLPSGSGRTGSMEQRLREAILDKRSNKHNWVGFSSIEARIFVRQWFEAAAAAAAGNTASNHTRPQRQDSLGLSPMGLSMVKALSTPTSPPLVGVDKDLPRVPAHQNASFDRRMSRLHLSEQSSHYHDELQAEDSSDSDDDVDDDDDDNIDLVDRRERAAKYQLTDPGPLPHMRSRSEQATPTQAHYASHSKTPNRSFSLPPSEPVSAKLALASRGAVTHVMQLPLAADLAQSAPLAVMQWSDTPNAVSGWARVLGVERASSKGTTPLSHLKQPSTTSVYSDTPGGSSGDPRSTSLNARRKNNKLVLHIGVTCVAFLASRIESRKVSFKMSVEVDFDLSPDSELELIPLVPDKEYNRSNGTAAGMHVSAEVTPTESGEIDDDATSVEDGWRAAVAAAAQGRQNIFAYPSVAPHVDRASEASAISQELEYLCAPLLTLHPVDLDLRSCGSQSLVLPFSQSSGQAAKAQAESASAAHALFPELAGDAGVVAFDWRGADDFRIFTVGIAG</sequence>
<reference evidence="2 3" key="1">
    <citation type="submission" date="2018-03" db="EMBL/GenBank/DDBJ databases">
        <authorList>
            <person name="Guldener U."/>
        </authorList>
    </citation>
    <scope>NUCLEOTIDE SEQUENCE [LARGE SCALE GENOMIC DNA]</scope>
    <source>
        <strain evidence="2 3">NBRC100155</strain>
    </source>
</reference>
<feature type="region of interest" description="Disordered" evidence="1">
    <location>
        <begin position="983"/>
        <end position="1064"/>
    </location>
</feature>
<keyword evidence="3" id="KW-1185">Reference proteome</keyword>
<evidence type="ECO:0000256" key="1">
    <source>
        <dbReference type="SAM" id="MobiDB-lite"/>
    </source>
</evidence>
<feature type="compositionally biased region" description="Polar residues" evidence="1">
    <location>
        <begin position="515"/>
        <end position="529"/>
    </location>
</feature>
<feature type="region of interest" description="Disordered" evidence="1">
    <location>
        <begin position="274"/>
        <end position="294"/>
    </location>
</feature>